<accession>A0A1I3M0W8</accession>
<keyword evidence="2" id="KW-1185">Reference proteome</keyword>
<evidence type="ECO:0000313" key="1">
    <source>
        <dbReference type="EMBL" id="SFI90336.1"/>
    </source>
</evidence>
<dbReference type="EMBL" id="FORR01000002">
    <property type="protein sequence ID" value="SFI90336.1"/>
    <property type="molecule type" value="Genomic_DNA"/>
</dbReference>
<organism evidence="1 2">
    <name type="scientific">Thermoflavimicrobium dichotomicum</name>
    <dbReference type="NCBI Taxonomy" id="46223"/>
    <lineage>
        <taxon>Bacteria</taxon>
        <taxon>Bacillati</taxon>
        <taxon>Bacillota</taxon>
        <taxon>Bacilli</taxon>
        <taxon>Bacillales</taxon>
        <taxon>Thermoactinomycetaceae</taxon>
        <taxon>Thermoflavimicrobium</taxon>
    </lineage>
</organism>
<evidence type="ECO:0000313" key="2">
    <source>
        <dbReference type="Proteomes" id="UP000199545"/>
    </source>
</evidence>
<gene>
    <name evidence="1" type="ORF">SAMN05421852_102392</name>
</gene>
<proteinExistence type="predicted"/>
<reference evidence="1 2" key="1">
    <citation type="submission" date="2016-10" db="EMBL/GenBank/DDBJ databases">
        <authorList>
            <person name="de Groot N.N."/>
        </authorList>
    </citation>
    <scope>NUCLEOTIDE SEQUENCE [LARGE SCALE GENOMIC DNA]</scope>
    <source>
        <strain evidence="1 2">DSM 44778</strain>
    </source>
</reference>
<protein>
    <submittedName>
        <fullName evidence="1">Uncharacterized protein</fullName>
    </submittedName>
</protein>
<name>A0A1I3M0W8_9BACL</name>
<sequence length="33" mass="4067">MIELDCLPYENFWENLEEEKIYGYSQRPNKKEG</sequence>
<dbReference type="AlphaFoldDB" id="A0A1I3M0W8"/>
<dbReference type="Proteomes" id="UP000199545">
    <property type="component" value="Unassembled WGS sequence"/>
</dbReference>